<feature type="region of interest" description="Disordered" evidence="1">
    <location>
        <begin position="1"/>
        <end position="67"/>
    </location>
</feature>
<feature type="compositionally biased region" description="Basic and acidic residues" evidence="1">
    <location>
        <begin position="1"/>
        <end position="10"/>
    </location>
</feature>
<protein>
    <submittedName>
        <fullName evidence="2">Uncharacterized protein</fullName>
    </submittedName>
</protein>
<evidence type="ECO:0000313" key="3">
    <source>
        <dbReference type="Proteomes" id="UP001500063"/>
    </source>
</evidence>
<name>A0ABN0X2P0_9ACTN</name>
<reference evidence="2 3" key="1">
    <citation type="journal article" date="2019" name="Int. J. Syst. Evol. Microbiol.">
        <title>The Global Catalogue of Microorganisms (GCM) 10K type strain sequencing project: providing services to taxonomists for standard genome sequencing and annotation.</title>
        <authorList>
            <consortium name="The Broad Institute Genomics Platform"/>
            <consortium name="The Broad Institute Genome Sequencing Center for Infectious Disease"/>
            <person name="Wu L."/>
            <person name="Ma J."/>
        </authorList>
    </citation>
    <scope>NUCLEOTIDE SEQUENCE [LARGE SCALE GENOMIC DNA]</scope>
    <source>
        <strain evidence="2 3">JCM 4565</strain>
    </source>
</reference>
<evidence type="ECO:0000256" key="1">
    <source>
        <dbReference type="SAM" id="MobiDB-lite"/>
    </source>
</evidence>
<keyword evidence="3" id="KW-1185">Reference proteome</keyword>
<sequence>MAGGGADRDGGAQGVAGDRKGLQAFGHRGGHELVGQLVQDEGRGRTGGVAGAGEVDADSGATGGQPGQADLERLAEIAMAAWPT</sequence>
<comment type="caution">
    <text evidence="2">The sequence shown here is derived from an EMBL/GenBank/DDBJ whole genome shotgun (WGS) entry which is preliminary data.</text>
</comment>
<dbReference type="Proteomes" id="UP001500063">
    <property type="component" value="Unassembled WGS sequence"/>
</dbReference>
<accession>A0ABN0X2P0</accession>
<dbReference type="EMBL" id="BAAABW010000017">
    <property type="protein sequence ID" value="GAA0353553.1"/>
    <property type="molecule type" value="Genomic_DNA"/>
</dbReference>
<proteinExistence type="predicted"/>
<evidence type="ECO:0000313" key="2">
    <source>
        <dbReference type="EMBL" id="GAA0353553.1"/>
    </source>
</evidence>
<organism evidence="2 3">
    <name type="scientific">Streptomyces blastmyceticus</name>
    <dbReference type="NCBI Taxonomy" id="68180"/>
    <lineage>
        <taxon>Bacteria</taxon>
        <taxon>Bacillati</taxon>
        <taxon>Actinomycetota</taxon>
        <taxon>Actinomycetes</taxon>
        <taxon>Kitasatosporales</taxon>
        <taxon>Streptomycetaceae</taxon>
        <taxon>Streptomyces</taxon>
    </lineage>
</organism>
<gene>
    <name evidence="2" type="ORF">GCM10010319_33400</name>
</gene>